<organism evidence="1 2">
    <name type="scientific">Durusdinium trenchii</name>
    <dbReference type="NCBI Taxonomy" id="1381693"/>
    <lineage>
        <taxon>Eukaryota</taxon>
        <taxon>Sar</taxon>
        <taxon>Alveolata</taxon>
        <taxon>Dinophyceae</taxon>
        <taxon>Suessiales</taxon>
        <taxon>Symbiodiniaceae</taxon>
        <taxon>Durusdinium</taxon>
    </lineage>
</organism>
<accession>A0ABP0N602</accession>
<comment type="caution">
    <text evidence="1">The sequence shown here is derived from an EMBL/GenBank/DDBJ whole genome shotgun (WGS) entry which is preliminary data.</text>
</comment>
<evidence type="ECO:0000313" key="1">
    <source>
        <dbReference type="EMBL" id="CAK9059230.1"/>
    </source>
</evidence>
<reference evidence="1 2" key="1">
    <citation type="submission" date="2024-02" db="EMBL/GenBank/DDBJ databases">
        <authorList>
            <person name="Chen Y."/>
            <person name="Shah S."/>
            <person name="Dougan E. K."/>
            <person name="Thang M."/>
            <person name="Chan C."/>
        </authorList>
    </citation>
    <scope>NUCLEOTIDE SEQUENCE [LARGE SCALE GENOMIC DNA]</scope>
</reference>
<gene>
    <name evidence="1" type="ORF">CCMP2556_LOCUS29180</name>
</gene>
<dbReference type="EMBL" id="CAXAMN010021403">
    <property type="protein sequence ID" value="CAK9059230.1"/>
    <property type="molecule type" value="Genomic_DNA"/>
</dbReference>
<sequence length="229" mass="25964">SLDHPVGGCHDDLDGPTWVLDTVKFLKLRRATSACSLHRLRVERRLKQAPIQQACADSLRTTLQNNRAAAPCLWLHSQKTIQSLGPQVDQLRSEASRNEPKTLQWRGWILRLIDLLLGLLFGLRHSSIRSRASLESGREAGIAPTASGPPSAVLRWQPLRRIASASTWHKRSAFFHTICCSKVRDLREPVWSSSLRAHRSTDAILCLKGFRIVQKLEKNHSFHSWFNPF</sequence>
<protein>
    <submittedName>
        <fullName evidence="1">Uncharacterized protein</fullName>
    </submittedName>
</protein>
<feature type="non-terminal residue" evidence="1">
    <location>
        <position position="1"/>
    </location>
</feature>
<dbReference type="Proteomes" id="UP001642484">
    <property type="component" value="Unassembled WGS sequence"/>
</dbReference>
<proteinExistence type="predicted"/>
<keyword evidence="2" id="KW-1185">Reference proteome</keyword>
<evidence type="ECO:0000313" key="2">
    <source>
        <dbReference type="Proteomes" id="UP001642484"/>
    </source>
</evidence>
<name>A0ABP0N602_9DINO</name>